<sequence>MLTGARELDPIGRRRRRFLPNRHSLLSAAPMQKSNSAEGKDMRCRLNQPLVAGSSNDSQAAEEICDNDESVRQVGTSSVADKVQSCDEALSSQMTLKTQRMAKDPNAIKILLGDSASCRVLGFLPRELGPLIVSSD</sequence>
<accession>A0AAV2G128</accession>
<gene>
    <name evidence="2" type="ORF">LTRI10_LOCUS44208</name>
</gene>
<protein>
    <submittedName>
        <fullName evidence="2">Uncharacterized protein</fullName>
    </submittedName>
</protein>
<dbReference type="EMBL" id="OZ034820">
    <property type="protein sequence ID" value="CAL1404344.1"/>
    <property type="molecule type" value="Genomic_DNA"/>
</dbReference>
<dbReference type="Proteomes" id="UP001497516">
    <property type="component" value="Chromosome 7"/>
</dbReference>
<feature type="compositionally biased region" description="Basic and acidic residues" evidence="1">
    <location>
        <begin position="1"/>
        <end position="12"/>
    </location>
</feature>
<evidence type="ECO:0000313" key="2">
    <source>
        <dbReference type="EMBL" id="CAL1404344.1"/>
    </source>
</evidence>
<name>A0AAV2G128_9ROSI</name>
<reference evidence="2 3" key="1">
    <citation type="submission" date="2024-04" db="EMBL/GenBank/DDBJ databases">
        <authorList>
            <person name="Fracassetti M."/>
        </authorList>
    </citation>
    <scope>NUCLEOTIDE SEQUENCE [LARGE SCALE GENOMIC DNA]</scope>
</reference>
<keyword evidence="3" id="KW-1185">Reference proteome</keyword>
<organism evidence="2 3">
    <name type="scientific">Linum trigynum</name>
    <dbReference type="NCBI Taxonomy" id="586398"/>
    <lineage>
        <taxon>Eukaryota</taxon>
        <taxon>Viridiplantae</taxon>
        <taxon>Streptophyta</taxon>
        <taxon>Embryophyta</taxon>
        <taxon>Tracheophyta</taxon>
        <taxon>Spermatophyta</taxon>
        <taxon>Magnoliopsida</taxon>
        <taxon>eudicotyledons</taxon>
        <taxon>Gunneridae</taxon>
        <taxon>Pentapetalae</taxon>
        <taxon>rosids</taxon>
        <taxon>fabids</taxon>
        <taxon>Malpighiales</taxon>
        <taxon>Linaceae</taxon>
        <taxon>Linum</taxon>
    </lineage>
</organism>
<feature type="region of interest" description="Disordered" evidence="1">
    <location>
        <begin position="1"/>
        <end position="42"/>
    </location>
</feature>
<evidence type="ECO:0000256" key="1">
    <source>
        <dbReference type="SAM" id="MobiDB-lite"/>
    </source>
</evidence>
<proteinExistence type="predicted"/>
<evidence type="ECO:0000313" key="3">
    <source>
        <dbReference type="Proteomes" id="UP001497516"/>
    </source>
</evidence>
<dbReference type="AlphaFoldDB" id="A0AAV2G128"/>